<dbReference type="AlphaFoldDB" id="A0AAV2A541"/>
<dbReference type="EMBL" id="CAXIEN010000119">
    <property type="protein sequence ID" value="CAL1279151.1"/>
    <property type="molecule type" value="Genomic_DNA"/>
</dbReference>
<keyword evidence="2" id="KW-1185">Reference proteome</keyword>
<evidence type="ECO:0000313" key="1">
    <source>
        <dbReference type="EMBL" id="CAL1279151.1"/>
    </source>
</evidence>
<sequence>MYNPIVVMTIIKIKRKRLSCWFIILSISLERSATYLNVSFFYKFCANFFLHNWKRPRRRKRKNYGIW</sequence>
<organism evidence="1 2">
    <name type="scientific">Larinioides sclopetarius</name>
    <dbReference type="NCBI Taxonomy" id="280406"/>
    <lineage>
        <taxon>Eukaryota</taxon>
        <taxon>Metazoa</taxon>
        <taxon>Ecdysozoa</taxon>
        <taxon>Arthropoda</taxon>
        <taxon>Chelicerata</taxon>
        <taxon>Arachnida</taxon>
        <taxon>Araneae</taxon>
        <taxon>Araneomorphae</taxon>
        <taxon>Entelegynae</taxon>
        <taxon>Araneoidea</taxon>
        <taxon>Araneidae</taxon>
        <taxon>Larinioides</taxon>
    </lineage>
</organism>
<reference evidence="1 2" key="1">
    <citation type="submission" date="2024-04" db="EMBL/GenBank/DDBJ databases">
        <authorList>
            <person name="Rising A."/>
            <person name="Reimegard J."/>
            <person name="Sonavane S."/>
            <person name="Akerstrom W."/>
            <person name="Nylinder S."/>
            <person name="Hedman E."/>
            <person name="Kallberg Y."/>
        </authorList>
    </citation>
    <scope>NUCLEOTIDE SEQUENCE [LARGE SCALE GENOMIC DNA]</scope>
</reference>
<comment type="caution">
    <text evidence="1">The sequence shown here is derived from an EMBL/GenBank/DDBJ whole genome shotgun (WGS) entry which is preliminary data.</text>
</comment>
<evidence type="ECO:0000313" key="2">
    <source>
        <dbReference type="Proteomes" id="UP001497382"/>
    </source>
</evidence>
<gene>
    <name evidence="1" type="ORF">LARSCL_LOCUS10176</name>
</gene>
<name>A0AAV2A541_9ARAC</name>
<feature type="non-terminal residue" evidence="1">
    <location>
        <position position="67"/>
    </location>
</feature>
<accession>A0AAV2A541</accession>
<dbReference type="Proteomes" id="UP001497382">
    <property type="component" value="Unassembled WGS sequence"/>
</dbReference>
<protein>
    <submittedName>
        <fullName evidence="1">Uncharacterized protein</fullName>
    </submittedName>
</protein>
<proteinExistence type="predicted"/>